<organism evidence="1 2">
    <name type="scientific">Zarea fungicola</name>
    <dbReference type="NCBI Taxonomy" id="93591"/>
    <lineage>
        <taxon>Eukaryota</taxon>
        <taxon>Fungi</taxon>
        <taxon>Dikarya</taxon>
        <taxon>Ascomycota</taxon>
        <taxon>Pezizomycotina</taxon>
        <taxon>Sordariomycetes</taxon>
        <taxon>Hypocreomycetidae</taxon>
        <taxon>Hypocreales</taxon>
        <taxon>Cordycipitaceae</taxon>
        <taxon>Zarea</taxon>
    </lineage>
</organism>
<dbReference type="EMBL" id="JANJQO010001036">
    <property type="protein sequence ID" value="KAJ2973054.1"/>
    <property type="molecule type" value="Genomic_DNA"/>
</dbReference>
<keyword evidence="2" id="KW-1185">Reference proteome</keyword>
<comment type="caution">
    <text evidence="1">The sequence shown here is derived from an EMBL/GenBank/DDBJ whole genome shotgun (WGS) entry which is preliminary data.</text>
</comment>
<dbReference type="Proteomes" id="UP001143910">
    <property type="component" value="Unassembled WGS sequence"/>
</dbReference>
<sequence length="237" mass="24747">MHHLSLSVPLVLLAAIPSGLAANGCNADNCARAVTGTRRGDAFVTSAKADCSSFMTKTVTGTAVSTVTNTITITAEPNSPTITVVKRDLTVPAYASACSGASRYSSACSCWGITANTVTVNPTSVITATVTVTKTPEQTYVPPLPSSYDECVYNPASSEPFDLLDPTSALPIIKNGSLAMVVQEVTDPWVPVRYKTVKPSGVSNGIYDVQLVADGAPLYLAIYKSGKVGFVGTRYVK</sequence>
<gene>
    <name evidence="1" type="ORF">NQ176_g6815</name>
</gene>
<protein>
    <submittedName>
        <fullName evidence="1">Uncharacterized protein</fullName>
    </submittedName>
</protein>
<proteinExistence type="predicted"/>
<name>A0ACC1N2B4_9HYPO</name>
<evidence type="ECO:0000313" key="1">
    <source>
        <dbReference type="EMBL" id="KAJ2973054.1"/>
    </source>
</evidence>
<evidence type="ECO:0000313" key="2">
    <source>
        <dbReference type="Proteomes" id="UP001143910"/>
    </source>
</evidence>
<accession>A0ACC1N2B4</accession>
<reference evidence="1" key="1">
    <citation type="submission" date="2022-08" db="EMBL/GenBank/DDBJ databases">
        <title>Genome Sequence of Lecanicillium fungicola.</title>
        <authorList>
            <person name="Buettner E."/>
        </authorList>
    </citation>
    <scope>NUCLEOTIDE SEQUENCE</scope>
    <source>
        <strain evidence="1">Babe33</strain>
    </source>
</reference>